<keyword evidence="9" id="KW-0067">ATP-binding</keyword>
<dbReference type="EC" id="2.8.1.14" evidence="4"/>
<keyword evidence="16" id="KW-1185">Reference proteome</keyword>
<keyword evidence="7" id="KW-0819">tRNA processing</keyword>
<evidence type="ECO:0000259" key="14">
    <source>
        <dbReference type="Pfam" id="PF20259"/>
    </source>
</evidence>
<reference evidence="15" key="1">
    <citation type="submission" date="2019-08" db="EMBL/GenBank/DDBJ databases">
        <title>The improved chromosome-level genome for the pearl oyster Pinctada fucata martensii using PacBio sequencing and Hi-C.</title>
        <authorList>
            <person name="Zheng Z."/>
        </authorList>
    </citation>
    <scope>NUCLEOTIDE SEQUENCE</scope>
    <source>
        <strain evidence="15">ZZ-2019</strain>
        <tissue evidence="15">Adductor muscle</tissue>
    </source>
</reference>
<protein>
    <recommendedName>
        <fullName evidence="4">tRNA-5-taurinomethyluridine 2-sulfurtransferase</fullName>
        <ecNumber evidence="4">2.8.1.14</ecNumber>
    </recommendedName>
</protein>
<dbReference type="GO" id="GO:0005739">
    <property type="term" value="C:mitochondrion"/>
    <property type="evidence" value="ECO:0007669"/>
    <property type="project" value="UniProtKB-SubCell"/>
</dbReference>
<dbReference type="Pfam" id="PF03054">
    <property type="entry name" value="tRNA_Me_trans"/>
    <property type="match status" value="1"/>
</dbReference>
<dbReference type="Gene3D" id="2.30.30.280">
    <property type="entry name" value="Adenine nucleotide alpha hydrolases-like domains"/>
    <property type="match status" value="1"/>
</dbReference>
<keyword evidence="8" id="KW-0547">Nucleotide-binding</keyword>
<evidence type="ECO:0000256" key="10">
    <source>
        <dbReference type="ARBA" id="ARBA00022884"/>
    </source>
</evidence>
<evidence type="ECO:0000313" key="16">
    <source>
        <dbReference type="Proteomes" id="UP001186944"/>
    </source>
</evidence>
<comment type="caution">
    <text evidence="15">The sequence shown here is derived from an EMBL/GenBank/DDBJ whole genome shotgun (WGS) entry which is preliminary data.</text>
</comment>
<dbReference type="GO" id="GO:0061708">
    <property type="term" value="F:tRNA-5-taurinomethyluridine 2-sulfurtransferase"/>
    <property type="evidence" value="ECO:0007669"/>
    <property type="project" value="UniProtKB-EC"/>
</dbReference>
<dbReference type="NCBIfam" id="TIGR00420">
    <property type="entry name" value="trmU"/>
    <property type="match status" value="1"/>
</dbReference>
<evidence type="ECO:0000256" key="3">
    <source>
        <dbReference type="ARBA" id="ARBA00006191"/>
    </source>
</evidence>
<dbReference type="InterPro" id="IPR046884">
    <property type="entry name" value="MnmA-like_central"/>
</dbReference>
<dbReference type="InterPro" id="IPR014729">
    <property type="entry name" value="Rossmann-like_a/b/a_fold"/>
</dbReference>
<proteinExistence type="inferred from homology"/>
<dbReference type="NCBIfam" id="NF001138">
    <property type="entry name" value="PRK00143.1"/>
    <property type="match status" value="1"/>
</dbReference>
<dbReference type="Pfam" id="PF20258">
    <property type="entry name" value="tRNA_Me_trans_C"/>
    <property type="match status" value="1"/>
</dbReference>
<comment type="similarity">
    <text evidence="3">Belongs to the MnmA/TRMU family.</text>
</comment>
<evidence type="ECO:0000256" key="2">
    <source>
        <dbReference type="ARBA" id="ARBA00004173"/>
    </source>
</evidence>
<dbReference type="PANTHER" id="PTHR11933:SF5">
    <property type="entry name" value="MITOCHONDRIAL TRNA-SPECIFIC 2-THIOURIDYLASE 1"/>
    <property type="match status" value="1"/>
</dbReference>
<keyword evidence="10" id="KW-0694">RNA-binding</keyword>
<dbReference type="PANTHER" id="PTHR11933">
    <property type="entry name" value="TRNA 5-METHYLAMINOMETHYL-2-THIOURIDYLATE -METHYLTRANSFERASE"/>
    <property type="match status" value="1"/>
</dbReference>
<evidence type="ECO:0000256" key="9">
    <source>
        <dbReference type="ARBA" id="ARBA00022840"/>
    </source>
</evidence>
<accession>A0AA89C1G1</accession>
<keyword evidence="6" id="KW-0808">Transferase</keyword>
<evidence type="ECO:0000256" key="12">
    <source>
        <dbReference type="ARBA" id="ARBA00049564"/>
    </source>
</evidence>
<sequence>GYEVIGLFMRNWDIRDEQGLCSTDPDKEDAQFVCDRLKIPLYEVNFVKEYWNHVFSGFVRDYQRGIIPNPDILCNKYIKFGAFFDYAMEKFQPDAIATGHYARTSFGENLESVDPEKGAKLLKSKDEWKDQTFFLSQISQKALQKSIFPLGDKLKTDVKKYAAEIGLEKIAKKRESMGICFIGKRKFASFIEEYIVPQEGKFVHVETGEVLGHHEGVHHYTYGQNIRIPGMKCRFFVAEMDAKTQTIKAAPGTEHPSLYAETFFTGEPYWINRPPRELLQDQMCDMDFRFQKTCPVTPCTLTLSGGNTLIVSLPEPLRALSPGQFSVFYSGEECLGSARILRIGPSLYTLNYKKYQEEKSDIQGNDDNNSISIDNI</sequence>
<feature type="non-terminal residue" evidence="15">
    <location>
        <position position="1"/>
    </location>
</feature>
<comment type="subcellular location">
    <subcellularLocation>
        <location evidence="2">Mitochondrion</location>
    </subcellularLocation>
</comment>
<dbReference type="InterPro" id="IPR046885">
    <property type="entry name" value="MnmA-like_C"/>
</dbReference>
<dbReference type="InterPro" id="IPR023382">
    <property type="entry name" value="MnmA-like_central_sf"/>
</dbReference>
<evidence type="ECO:0000256" key="7">
    <source>
        <dbReference type="ARBA" id="ARBA00022694"/>
    </source>
</evidence>
<evidence type="ECO:0000256" key="5">
    <source>
        <dbReference type="ARBA" id="ARBA00022555"/>
    </source>
</evidence>
<evidence type="ECO:0000256" key="8">
    <source>
        <dbReference type="ARBA" id="ARBA00022741"/>
    </source>
</evidence>
<gene>
    <name evidence="15" type="ORF">FSP39_011453</name>
</gene>
<keyword evidence="11" id="KW-1015">Disulfide bond</keyword>
<dbReference type="Gene3D" id="2.40.30.10">
    <property type="entry name" value="Translation factors"/>
    <property type="match status" value="1"/>
</dbReference>
<comment type="function">
    <text evidence="1">Catalyzes the 2-thiolation of uridine at the wobble position (U34) of mitochondrial tRNA(Lys), tRNA(Glu) and tRNA(Gln). Required for the formation of 5-taurinomethyl-2-thiouridine (tm5s2U) of mitochondrial tRNA(Lys), tRNA(Glu), and tRNA(Gln) at the wobble position. ATP is required to activate the C2 atom of the wobble base.</text>
</comment>
<dbReference type="Proteomes" id="UP001186944">
    <property type="component" value="Unassembled WGS sequence"/>
</dbReference>
<dbReference type="SUPFAM" id="SSF52402">
    <property type="entry name" value="Adenine nucleotide alpha hydrolases-like"/>
    <property type="match status" value="1"/>
</dbReference>
<dbReference type="Pfam" id="PF20259">
    <property type="entry name" value="tRNA_Me_trans_M"/>
    <property type="match status" value="1"/>
</dbReference>
<evidence type="ECO:0000256" key="1">
    <source>
        <dbReference type="ARBA" id="ARBA00003986"/>
    </source>
</evidence>
<comment type="catalytic activity">
    <reaction evidence="12">
        <text>5-taurinomethyluridine(34) in tRNA + S-sulfanyl-L-cysteinyl-[protein] + AH2 + ATP = 5-taurinomethyl-2-thiouridine(34) in tRNA + L-cysteinyl-[protein] + A + AMP + diphosphate + H(+)</text>
        <dbReference type="Rhea" id="RHEA:47040"/>
        <dbReference type="Rhea" id="RHEA-COMP:10131"/>
        <dbReference type="Rhea" id="RHEA-COMP:11726"/>
        <dbReference type="Rhea" id="RHEA-COMP:11732"/>
        <dbReference type="Rhea" id="RHEA-COMP:11733"/>
        <dbReference type="ChEBI" id="CHEBI:13193"/>
        <dbReference type="ChEBI" id="CHEBI:15378"/>
        <dbReference type="ChEBI" id="CHEBI:17499"/>
        <dbReference type="ChEBI" id="CHEBI:29950"/>
        <dbReference type="ChEBI" id="CHEBI:30616"/>
        <dbReference type="ChEBI" id="CHEBI:33019"/>
        <dbReference type="ChEBI" id="CHEBI:61963"/>
        <dbReference type="ChEBI" id="CHEBI:87171"/>
        <dbReference type="ChEBI" id="CHEBI:87172"/>
        <dbReference type="ChEBI" id="CHEBI:456215"/>
        <dbReference type="EC" id="2.8.1.14"/>
    </reaction>
</comment>
<name>A0AA89C1G1_PINIB</name>
<organism evidence="15 16">
    <name type="scientific">Pinctada imbricata</name>
    <name type="common">Atlantic pearl-oyster</name>
    <name type="synonym">Pinctada martensii</name>
    <dbReference type="NCBI Taxonomy" id="66713"/>
    <lineage>
        <taxon>Eukaryota</taxon>
        <taxon>Metazoa</taxon>
        <taxon>Spiralia</taxon>
        <taxon>Lophotrochozoa</taxon>
        <taxon>Mollusca</taxon>
        <taxon>Bivalvia</taxon>
        <taxon>Autobranchia</taxon>
        <taxon>Pteriomorphia</taxon>
        <taxon>Pterioida</taxon>
        <taxon>Pterioidea</taxon>
        <taxon>Pteriidae</taxon>
        <taxon>Pinctada</taxon>
    </lineage>
</organism>
<evidence type="ECO:0000256" key="11">
    <source>
        <dbReference type="ARBA" id="ARBA00023157"/>
    </source>
</evidence>
<dbReference type="AlphaFoldDB" id="A0AA89C1G1"/>
<feature type="domain" description="tRNA-specific 2-thiouridylase MnmA-like central" evidence="14">
    <location>
        <begin position="189"/>
        <end position="247"/>
    </location>
</feature>
<dbReference type="FunFam" id="3.40.50.620:FF:000104">
    <property type="entry name" value="Mitochondrial tRNA-specific 2-thiouridylase 1"/>
    <property type="match status" value="1"/>
</dbReference>
<evidence type="ECO:0000256" key="6">
    <source>
        <dbReference type="ARBA" id="ARBA00022679"/>
    </source>
</evidence>
<dbReference type="Gene3D" id="3.40.50.620">
    <property type="entry name" value="HUPs"/>
    <property type="match status" value="1"/>
</dbReference>
<dbReference type="CDD" id="cd01998">
    <property type="entry name" value="MnmA_TRMU-like"/>
    <property type="match status" value="1"/>
</dbReference>
<evidence type="ECO:0000259" key="13">
    <source>
        <dbReference type="Pfam" id="PF20258"/>
    </source>
</evidence>
<evidence type="ECO:0000313" key="15">
    <source>
        <dbReference type="EMBL" id="KAK3102451.1"/>
    </source>
</evidence>
<feature type="domain" description="tRNA-specific 2-thiouridylase MnmA-like C-terminal" evidence="13">
    <location>
        <begin position="263"/>
        <end position="340"/>
    </location>
</feature>
<dbReference type="GO" id="GO:0000049">
    <property type="term" value="F:tRNA binding"/>
    <property type="evidence" value="ECO:0007669"/>
    <property type="project" value="UniProtKB-KW"/>
</dbReference>
<dbReference type="InterPro" id="IPR004506">
    <property type="entry name" value="MnmA-like"/>
</dbReference>
<dbReference type="GO" id="GO:0002143">
    <property type="term" value="P:tRNA wobble position uridine thiolation"/>
    <property type="evidence" value="ECO:0007669"/>
    <property type="project" value="TreeGrafter"/>
</dbReference>
<keyword evidence="5" id="KW-0820">tRNA-binding</keyword>
<evidence type="ECO:0000256" key="4">
    <source>
        <dbReference type="ARBA" id="ARBA00011953"/>
    </source>
</evidence>
<dbReference type="EMBL" id="VSWD01000005">
    <property type="protein sequence ID" value="KAK3102451.1"/>
    <property type="molecule type" value="Genomic_DNA"/>
</dbReference>
<dbReference type="GO" id="GO:0005524">
    <property type="term" value="F:ATP binding"/>
    <property type="evidence" value="ECO:0007669"/>
    <property type="project" value="UniProtKB-KW"/>
</dbReference>